<keyword evidence="1" id="KW-0597">Phosphoprotein</keyword>
<dbReference type="Pfam" id="PF00498">
    <property type="entry name" value="FHA"/>
    <property type="match status" value="1"/>
</dbReference>
<dbReference type="InterPro" id="IPR016032">
    <property type="entry name" value="Sig_transdc_resp-reg_C-effctor"/>
</dbReference>
<protein>
    <recommendedName>
        <fullName evidence="2">FHA domain-containing protein</fullName>
    </recommendedName>
</protein>
<comment type="caution">
    <text evidence="3">The sequence shown here is derived from an EMBL/GenBank/DDBJ whole genome shotgun (WGS) entry which is preliminary data.</text>
</comment>
<dbReference type="Pfam" id="PF04545">
    <property type="entry name" value="Sigma70_r4"/>
    <property type="match status" value="1"/>
</dbReference>
<dbReference type="InterPro" id="IPR050923">
    <property type="entry name" value="Cell_Proc_Reg/RNA_Proc"/>
</dbReference>
<dbReference type="PROSITE" id="PS50006">
    <property type="entry name" value="FHA_DOMAIN"/>
    <property type="match status" value="1"/>
</dbReference>
<dbReference type="Gene3D" id="2.60.200.20">
    <property type="match status" value="1"/>
</dbReference>
<keyword evidence="4" id="KW-1185">Reference proteome</keyword>
<reference evidence="3 4" key="1">
    <citation type="journal article" date="2019" name="Int. J. Syst. Evol. Microbiol.">
        <title>The Global Catalogue of Microorganisms (GCM) 10K type strain sequencing project: providing services to taxonomists for standard genome sequencing and annotation.</title>
        <authorList>
            <consortium name="The Broad Institute Genomics Platform"/>
            <consortium name="The Broad Institute Genome Sequencing Center for Infectious Disease"/>
            <person name="Wu L."/>
            <person name="Ma J."/>
        </authorList>
    </citation>
    <scope>NUCLEOTIDE SEQUENCE [LARGE SCALE GENOMIC DNA]</scope>
    <source>
        <strain evidence="3 4">JCM 16259</strain>
    </source>
</reference>
<dbReference type="SUPFAM" id="SSF49879">
    <property type="entry name" value="SMAD/FHA domain"/>
    <property type="match status" value="1"/>
</dbReference>
<dbReference type="CDD" id="cd00060">
    <property type="entry name" value="FHA"/>
    <property type="match status" value="1"/>
</dbReference>
<evidence type="ECO:0000313" key="3">
    <source>
        <dbReference type="EMBL" id="GAA2470816.1"/>
    </source>
</evidence>
<sequence>MADVLELWSLGRASLVLLEGRRMTIGRGAENEITLADPEASEVHALLEPLAGSWSVRDLSSRNGTFVNGERVLSERPLHRGDEIRIGRSRLVYRPESSTRAIDRTATPLGVPDLTRRERDVLLALFRGRLPDAVFFEPATTHEIATVLHVTDAAVKQHLVKLYDKFALALPAERTRARLANESLRRGVVSLADIRPPAT</sequence>
<dbReference type="RefSeq" id="WP_344252660.1">
    <property type="nucleotide sequence ID" value="NZ_BAAARE010000002.1"/>
</dbReference>
<name>A0ABN3KVI8_9MICO</name>
<evidence type="ECO:0000259" key="2">
    <source>
        <dbReference type="PROSITE" id="PS50006"/>
    </source>
</evidence>
<evidence type="ECO:0000313" key="4">
    <source>
        <dbReference type="Proteomes" id="UP001500730"/>
    </source>
</evidence>
<dbReference type="Proteomes" id="UP001500730">
    <property type="component" value="Unassembled WGS sequence"/>
</dbReference>
<gene>
    <name evidence="3" type="ORF">GCM10009858_05130</name>
</gene>
<feature type="domain" description="FHA" evidence="2">
    <location>
        <begin position="23"/>
        <end position="72"/>
    </location>
</feature>
<dbReference type="Gene3D" id="1.10.10.10">
    <property type="entry name" value="Winged helix-like DNA-binding domain superfamily/Winged helix DNA-binding domain"/>
    <property type="match status" value="1"/>
</dbReference>
<proteinExistence type="predicted"/>
<dbReference type="SUPFAM" id="SSF46894">
    <property type="entry name" value="C-terminal effector domain of the bipartite response regulators"/>
    <property type="match status" value="1"/>
</dbReference>
<dbReference type="EMBL" id="BAAARE010000002">
    <property type="protein sequence ID" value="GAA2470816.1"/>
    <property type="molecule type" value="Genomic_DNA"/>
</dbReference>
<organism evidence="3 4">
    <name type="scientific">Terrabacter carboxydivorans</name>
    <dbReference type="NCBI Taxonomy" id="619730"/>
    <lineage>
        <taxon>Bacteria</taxon>
        <taxon>Bacillati</taxon>
        <taxon>Actinomycetota</taxon>
        <taxon>Actinomycetes</taxon>
        <taxon>Micrococcales</taxon>
        <taxon>Intrasporangiaceae</taxon>
        <taxon>Terrabacter</taxon>
    </lineage>
</organism>
<evidence type="ECO:0000256" key="1">
    <source>
        <dbReference type="ARBA" id="ARBA00022553"/>
    </source>
</evidence>
<dbReference type="InterPro" id="IPR007630">
    <property type="entry name" value="RNA_pol_sigma70_r4"/>
</dbReference>
<dbReference type="PANTHER" id="PTHR23308">
    <property type="entry name" value="NUCLEAR INHIBITOR OF PROTEIN PHOSPHATASE-1"/>
    <property type="match status" value="1"/>
</dbReference>
<dbReference type="InterPro" id="IPR000253">
    <property type="entry name" value="FHA_dom"/>
</dbReference>
<dbReference type="SMART" id="SM00240">
    <property type="entry name" value="FHA"/>
    <property type="match status" value="1"/>
</dbReference>
<accession>A0ABN3KVI8</accession>
<dbReference type="InterPro" id="IPR036388">
    <property type="entry name" value="WH-like_DNA-bd_sf"/>
</dbReference>
<dbReference type="InterPro" id="IPR008984">
    <property type="entry name" value="SMAD_FHA_dom_sf"/>
</dbReference>